<evidence type="ECO:0000256" key="1">
    <source>
        <dbReference type="ARBA" id="ARBA00023054"/>
    </source>
</evidence>
<feature type="coiled-coil region" evidence="2">
    <location>
        <begin position="124"/>
        <end position="151"/>
    </location>
</feature>
<dbReference type="GO" id="GO:0008270">
    <property type="term" value="F:zinc ion binding"/>
    <property type="evidence" value="ECO:0007669"/>
    <property type="project" value="UniProtKB-KW"/>
</dbReference>
<evidence type="ECO:0000256" key="2">
    <source>
        <dbReference type="SAM" id="Coils"/>
    </source>
</evidence>
<comment type="caution">
    <text evidence="5">The sequence shown here is derived from an EMBL/GenBank/DDBJ whole genome shotgun (WGS) entry which is preliminary data.</text>
</comment>
<dbReference type="EMBL" id="SIDB01000009">
    <property type="protein sequence ID" value="KAI3428685.1"/>
    <property type="molecule type" value="Genomic_DNA"/>
</dbReference>
<dbReference type="GO" id="GO:0005737">
    <property type="term" value="C:cytoplasm"/>
    <property type="evidence" value="ECO:0007669"/>
    <property type="project" value="UniProtKB-SubCell"/>
</dbReference>
<feature type="domain" description="Cilium assembly protein DZIP1 N-terminal" evidence="4">
    <location>
        <begin position="29"/>
        <end position="146"/>
    </location>
</feature>
<reference evidence="5" key="2">
    <citation type="submission" date="2020-11" db="EMBL/GenBank/DDBJ databases">
        <authorList>
            <person name="Cecchin M."/>
            <person name="Marcolungo L."/>
            <person name="Rossato M."/>
            <person name="Girolomoni L."/>
            <person name="Cosentino E."/>
            <person name="Cuine S."/>
            <person name="Li-Beisson Y."/>
            <person name="Delledonne M."/>
            <person name="Ballottari M."/>
        </authorList>
    </citation>
    <scope>NUCLEOTIDE SEQUENCE</scope>
    <source>
        <strain evidence="5">211/11P</strain>
        <tissue evidence="5">Whole cell</tissue>
    </source>
</reference>
<dbReference type="Proteomes" id="UP001055712">
    <property type="component" value="Unassembled WGS sequence"/>
</dbReference>
<feature type="compositionally biased region" description="Basic and acidic residues" evidence="3">
    <location>
        <begin position="281"/>
        <end position="290"/>
    </location>
</feature>
<feature type="region of interest" description="Disordered" evidence="3">
    <location>
        <begin position="482"/>
        <end position="587"/>
    </location>
</feature>
<feature type="region of interest" description="Disordered" evidence="3">
    <location>
        <begin position="333"/>
        <end position="364"/>
    </location>
</feature>
<evidence type="ECO:0000313" key="6">
    <source>
        <dbReference type="Proteomes" id="UP001055712"/>
    </source>
</evidence>
<proteinExistence type="predicted"/>
<feature type="compositionally biased region" description="Polar residues" evidence="3">
    <location>
        <begin position="568"/>
        <end position="577"/>
    </location>
</feature>
<keyword evidence="6" id="KW-1185">Reference proteome</keyword>
<evidence type="ECO:0000313" key="5">
    <source>
        <dbReference type="EMBL" id="KAI3428685.1"/>
    </source>
</evidence>
<feature type="compositionally biased region" description="Basic and acidic residues" evidence="3">
    <location>
        <begin position="333"/>
        <end position="343"/>
    </location>
</feature>
<gene>
    <name evidence="5" type="ORF">D9Q98_007508</name>
</gene>
<protein>
    <recommendedName>
        <fullName evidence="4">Cilium assembly protein DZIP1 N-terminal domain-containing protein</fullName>
    </recommendedName>
</protein>
<organism evidence="5 6">
    <name type="scientific">Chlorella vulgaris</name>
    <name type="common">Green alga</name>
    <dbReference type="NCBI Taxonomy" id="3077"/>
    <lineage>
        <taxon>Eukaryota</taxon>
        <taxon>Viridiplantae</taxon>
        <taxon>Chlorophyta</taxon>
        <taxon>core chlorophytes</taxon>
        <taxon>Trebouxiophyceae</taxon>
        <taxon>Chlorellales</taxon>
        <taxon>Chlorellaceae</taxon>
        <taxon>Chlorella clade</taxon>
        <taxon>Chlorella</taxon>
    </lineage>
</organism>
<feature type="compositionally biased region" description="Low complexity" evidence="3">
    <location>
        <begin position="486"/>
        <end position="527"/>
    </location>
</feature>
<sequence length="990" mass="106623">MPTGELEAHGGGSVSLRVLPPSGTAAQPFRFHRPRCLIDWRALHAVDLGAVARDTDLDALERVLDVLHGGDIEGEDARNLTPLNLVQLCRAAQLTLDYLLHVQERLAADSSTAQREGAAARHREQLLQLKVRELREELAGSRKEVRYLKKSARSFEALALARPQAPPAAPEVRVVERVVEVPDTAAAAKVAALQAQVAELAGQRHEMQRDSSKLADVLAAAIAAQAGAEASTARVVEAARREERQAAAERLQQALEEARRMHRDSSVGSPSLRSKLAAAQQREKDAEQRAEAAALDAAEAKARASTAAAAEGLQLRCQLDSVRAEADKLRERLAHEQQRDQESPSRGSSRRKGSSGLGAELEDADDAQLRHLGCKVEAQRKQLAASEAALAQATARCRDLEQQLWAAVQQQQQQPNSGDSAADQAPVSPTTAERAAAASVLEREVERLRGEKAELREECRRLRQQAAQDAVHVEHLSEHLQQATCAQRGRSSQPASRSASPAKLAAAQGDGRGSGRQQQEQRASSARHGMASSPSVSGTAGHISSSVPGSQQRPGSRPASARDRQHTGSHTCLSSSLPPSPGKHSDAWLSAADRRQFRQELRHTLHSAERPGVVSRFPHSLGSFLALRPDLEVRLSVTEELEAELAAQLATFGLAPRADRLSSSQLEQALAELERRRRGAWAAMSACDRQRMDYMRRTAAWHVQRMAELAAGQRDASPVKRAPLIQAPRLKPIRTSSREEELSSPRRRGYVEKVLDEVGDDAAIFSPLARGASVLSDRGYFSPGATPRATSSPAVCGSPALCGSPTQRHGRWDPQAADEAGASASPWALTNERVFQAGVGAEGSLSASPLAHGASQSRHTSPSPPASAGASPVSRPRDAARHVQFSRGGEDEEEDHFEVQRVGRRPSFSQAAARGGAAPTSPPKRWQQQGAVLRGTEARLPTSRRLPKQGQEEIVPAEGQRRDSRDWDTGEAAAVRPAMRYNGGIPAAAW</sequence>
<feature type="region of interest" description="Disordered" evidence="3">
    <location>
        <begin position="784"/>
        <end position="823"/>
    </location>
</feature>
<feature type="compositionally biased region" description="Basic and acidic residues" evidence="3">
    <location>
        <begin position="959"/>
        <end position="968"/>
    </location>
</feature>
<keyword evidence="1 2" id="KW-0175">Coiled coil</keyword>
<dbReference type="InterPro" id="IPR051241">
    <property type="entry name" value="DZIP_RILPL"/>
</dbReference>
<evidence type="ECO:0000259" key="4">
    <source>
        <dbReference type="Pfam" id="PF13815"/>
    </source>
</evidence>
<dbReference type="OrthoDB" id="515971at2759"/>
<reference evidence="5" key="1">
    <citation type="journal article" date="2019" name="Plant J.">
        <title>Chlorella vulgaris genome assembly and annotation reveals the molecular basis for metabolic acclimation to high light conditions.</title>
        <authorList>
            <person name="Cecchin M."/>
            <person name="Marcolungo L."/>
            <person name="Rossato M."/>
            <person name="Girolomoni L."/>
            <person name="Cosentino E."/>
            <person name="Cuine S."/>
            <person name="Li-Beisson Y."/>
            <person name="Delledonne M."/>
            <person name="Ballottari M."/>
        </authorList>
    </citation>
    <scope>NUCLEOTIDE SEQUENCE</scope>
    <source>
        <strain evidence="5">211/11P</strain>
    </source>
</reference>
<feature type="compositionally biased region" description="Polar residues" evidence="3">
    <location>
        <begin position="532"/>
        <end position="554"/>
    </location>
</feature>
<feature type="region of interest" description="Disordered" evidence="3">
    <location>
        <begin position="257"/>
        <end position="292"/>
    </location>
</feature>
<dbReference type="InterPro" id="IPR032714">
    <property type="entry name" value="DZIP1_N"/>
</dbReference>
<feature type="region of interest" description="Disordered" evidence="3">
    <location>
        <begin position="845"/>
        <end position="968"/>
    </location>
</feature>
<accession>A0A9D4YVY2</accession>
<dbReference type="PANTHER" id="PTHR21502">
    <property type="entry name" value="ZINC FINGER PROTEIN DZIP1"/>
    <property type="match status" value="1"/>
</dbReference>
<dbReference type="PANTHER" id="PTHR21502:SF3">
    <property type="entry name" value="CILIUM ASSEMBLY PROTEIN DZIP1L"/>
    <property type="match status" value="1"/>
</dbReference>
<evidence type="ECO:0000256" key="3">
    <source>
        <dbReference type="SAM" id="MobiDB-lite"/>
    </source>
</evidence>
<name>A0A9D4YVY2_CHLVU</name>
<dbReference type="Pfam" id="PF13815">
    <property type="entry name" value="Dzip-like_N"/>
    <property type="match status" value="1"/>
</dbReference>
<feature type="region of interest" description="Disordered" evidence="3">
    <location>
        <begin position="408"/>
        <end position="439"/>
    </location>
</feature>
<dbReference type="AlphaFoldDB" id="A0A9D4YVY2"/>